<keyword evidence="6" id="KW-0418">Kinase</keyword>
<organism evidence="10 11">
    <name type="scientific">Oribacterium asaccharolyticum ACB7</name>
    <dbReference type="NCBI Taxonomy" id="796944"/>
    <lineage>
        <taxon>Bacteria</taxon>
        <taxon>Bacillati</taxon>
        <taxon>Bacillota</taxon>
        <taxon>Clostridia</taxon>
        <taxon>Lachnospirales</taxon>
        <taxon>Lachnospiraceae</taxon>
        <taxon>Oribacterium</taxon>
    </lineage>
</organism>
<keyword evidence="5" id="KW-0808">Transferase</keyword>
<dbReference type="PRINTS" id="PR00344">
    <property type="entry name" value="BCTRLSENSOR"/>
</dbReference>
<evidence type="ECO:0000256" key="2">
    <source>
        <dbReference type="ARBA" id="ARBA00004370"/>
    </source>
</evidence>
<dbReference type="SUPFAM" id="SSF47384">
    <property type="entry name" value="Homodimeric domain of signal transducing histidine kinase"/>
    <property type="match status" value="1"/>
</dbReference>
<comment type="caution">
    <text evidence="10">The sequence shown here is derived from an EMBL/GenBank/DDBJ whole genome shotgun (WGS) entry which is preliminary data.</text>
</comment>
<dbReference type="InterPro" id="IPR003594">
    <property type="entry name" value="HATPase_dom"/>
</dbReference>
<dbReference type="InterPro" id="IPR050351">
    <property type="entry name" value="BphY/WalK/GraS-like"/>
</dbReference>
<protein>
    <recommendedName>
        <fullName evidence="3">histidine kinase</fullName>
        <ecNumber evidence="3">2.7.13.3</ecNumber>
    </recommendedName>
</protein>
<dbReference type="InterPro" id="IPR036890">
    <property type="entry name" value="HATPase_C_sf"/>
</dbReference>
<reference evidence="10 11" key="1">
    <citation type="submission" date="2011-08" db="EMBL/GenBank/DDBJ databases">
        <title>The Genome Sequence of Oribacterium sp. ACB7.</title>
        <authorList>
            <consortium name="The Broad Institute Genome Sequencing Platform"/>
            <person name="Earl A."/>
            <person name="Ward D."/>
            <person name="Feldgarden M."/>
            <person name="Gevers D."/>
            <person name="Sizova M."/>
            <person name="Hazen A."/>
            <person name="Epstein S."/>
            <person name="Young S.K."/>
            <person name="Zeng Q."/>
            <person name="Gargeya S."/>
            <person name="Fitzgerald M."/>
            <person name="Haas B."/>
            <person name="Abouelleil A."/>
            <person name="Alvarado L."/>
            <person name="Arachchi H.M."/>
            <person name="Berlin A."/>
            <person name="Brown A."/>
            <person name="Chapman S.B."/>
            <person name="Chen Z."/>
            <person name="Dunbar C."/>
            <person name="Freedman E."/>
            <person name="Gearin G."/>
            <person name="Gellesch M."/>
            <person name="Goldberg J."/>
            <person name="Griggs A."/>
            <person name="Gujja S."/>
            <person name="Heiman D."/>
            <person name="Howarth C."/>
            <person name="Larson L."/>
            <person name="Lui A."/>
            <person name="MacDonald P.J.P."/>
            <person name="Montmayeur A."/>
            <person name="Murphy C."/>
            <person name="Neiman D."/>
            <person name="Pearson M."/>
            <person name="Priest M."/>
            <person name="Roberts A."/>
            <person name="Saif S."/>
            <person name="Shea T."/>
            <person name="Shenoy N."/>
            <person name="Sisk P."/>
            <person name="Stolte C."/>
            <person name="Sykes S."/>
            <person name="Wortman J."/>
            <person name="Nusbaum C."/>
            <person name="Birren B."/>
        </authorList>
    </citation>
    <scope>NUCLEOTIDE SEQUENCE [LARGE SCALE GENOMIC DNA]</scope>
    <source>
        <strain evidence="10 11">ACB7</strain>
    </source>
</reference>
<comment type="subcellular location">
    <subcellularLocation>
        <location evidence="2">Membrane</location>
    </subcellularLocation>
</comment>
<dbReference type="Pfam" id="PF00512">
    <property type="entry name" value="HisKA"/>
    <property type="match status" value="1"/>
</dbReference>
<dbReference type="PANTHER" id="PTHR45453:SF1">
    <property type="entry name" value="PHOSPHATE REGULON SENSOR PROTEIN PHOR"/>
    <property type="match status" value="1"/>
</dbReference>
<dbReference type="EC" id="2.7.13.3" evidence="3"/>
<sequence>MIEQLQKKLTLLLSSVSIFLLLFLLVFLFFFNRNSLYRTMRNALSSAVTKPMDRSTSDSYPIYQIFMKENGEILEHSGEDFFLESDTEEKAVQDALSRIKEGKESFYGSMQGGKLQYYCKKDAPPDGKTAYRIALTDFSKEIGNIRQLSIVLFILFFALSFVIIVLSRFFVRKTVAPVKDAMLSQRQFISDASHELKTPLTVIINNVGNLQKKIENVPALQGEDVENIRENIRGIEEMGGRMKHLTESLLDLSRLESWQDRGSQLENVALSTLIEHECMYFEPLFFEKGKSLDYTVEKGLHTLGDENKLKELLSILLENALKYSLPPTATVLSLKKKRNILLLSVSNAVEKELSKEEKENLFKRFFRRDEAHSGGDGYGLGLSIAKEIVLMHKGTIKVESEKGQICFHVALSEKL</sequence>
<accession>G9WW44</accession>
<dbReference type="PANTHER" id="PTHR45453">
    <property type="entry name" value="PHOSPHATE REGULON SENSOR PROTEIN PHOR"/>
    <property type="match status" value="1"/>
</dbReference>
<comment type="catalytic activity">
    <reaction evidence="1">
        <text>ATP + protein L-histidine = ADP + protein N-phospho-L-histidine.</text>
        <dbReference type="EC" id="2.7.13.3"/>
    </reaction>
</comment>
<dbReference type="GO" id="GO:0004721">
    <property type="term" value="F:phosphoprotein phosphatase activity"/>
    <property type="evidence" value="ECO:0007669"/>
    <property type="project" value="TreeGrafter"/>
</dbReference>
<keyword evidence="8" id="KW-1133">Transmembrane helix</keyword>
<dbReference type="GO" id="GO:0000155">
    <property type="term" value="F:phosphorelay sensor kinase activity"/>
    <property type="evidence" value="ECO:0007669"/>
    <property type="project" value="InterPro"/>
</dbReference>
<dbReference type="PATRIC" id="fig|796944.3.peg.1869"/>
<keyword evidence="4" id="KW-0597">Phosphoprotein</keyword>
<dbReference type="SMART" id="SM00388">
    <property type="entry name" value="HisKA"/>
    <property type="match status" value="1"/>
</dbReference>
<dbReference type="EMBL" id="AFZD01000018">
    <property type="protein sequence ID" value="EHL10981.1"/>
    <property type="molecule type" value="Genomic_DNA"/>
</dbReference>
<dbReference type="Gene3D" id="1.10.287.130">
    <property type="match status" value="1"/>
</dbReference>
<dbReference type="SMART" id="SM00387">
    <property type="entry name" value="HATPase_c"/>
    <property type="match status" value="1"/>
</dbReference>
<dbReference type="InterPro" id="IPR005467">
    <property type="entry name" value="His_kinase_dom"/>
</dbReference>
<keyword evidence="8" id="KW-0812">Transmembrane</keyword>
<dbReference type="InterPro" id="IPR003661">
    <property type="entry name" value="HisK_dim/P_dom"/>
</dbReference>
<dbReference type="Pfam" id="PF02518">
    <property type="entry name" value="HATPase_c"/>
    <property type="match status" value="1"/>
</dbReference>
<evidence type="ECO:0000313" key="11">
    <source>
        <dbReference type="Proteomes" id="UP000003527"/>
    </source>
</evidence>
<dbReference type="AlphaFoldDB" id="G9WW44"/>
<feature type="domain" description="Histidine kinase" evidence="9">
    <location>
        <begin position="191"/>
        <end position="415"/>
    </location>
</feature>
<dbReference type="InterPro" id="IPR036097">
    <property type="entry name" value="HisK_dim/P_sf"/>
</dbReference>
<proteinExistence type="predicted"/>
<evidence type="ECO:0000256" key="8">
    <source>
        <dbReference type="SAM" id="Phobius"/>
    </source>
</evidence>
<dbReference type="GO" id="GO:0005886">
    <property type="term" value="C:plasma membrane"/>
    <property type="evidence" value="ECO:0007669"/>
    <property type="project" value="TreeGrafter"/>
</dbReference>
<name>G9WW44_9FIRM</name>
<keyword evidence="7" id="KW-0902">Two-component regulatory system</keyword>
<feature type="transmembrane region" description="Helical" evidence="8">
    <location>
        <begin position="148"/>
        <end position="171"/>
    </location>
</feature>
<evidence type="ECO:0000259" key="9">
    <source>
        <dbReference type="PROSITE" id="PS50109"/>
    </source>
</evidence>
<dbReference type="SUPFAM" id="SSF55874">
    <property type="entry name" value="ATPase domain of HSP90 chaperone/DNA topoisomerase II/histidine kinase"/>
    <property type="match status" value="1"/>
</dbReference>
<gene>
    <name evidence="10" type="ORF">HMPREF9624_01128</name>
</gene>
<evidence type="ECO:0000256" key="1">
    <source>
        <dbReference type="ARBA" id="ARBA00000085"/>
    </source>
</evidence>
<evidence type="ECO:0000256" key="6">
    <source>
        <dbReference type="ARBA" id="ARBA00022777"/>
    </source>
</evidence>
<evidence type="ECO:0000313" key="10">
    <source>
        <dbReference type="EMBL" id="EHL10981.1"/>
    </source>
</evidence>
<dbReference type="InterPro" id="IPR004358">
    <property type="entry name" value="Sig_transdc_His_kin-like_C"/>
</dbReference>
<keyword evidence="8" id="KW-0472">Membrane</keyword>
<dbReference type="GO" id="GO:0016036">
    <property type="term" value="P:cellular response to phosphate starvation"/>
    <property type="evidence" value="ECO:0007669"/>
    <property type="project" value="TreeGrafter"/>
</dbReference>
<dbReference type="Proteomes" id="UP000003527">
    <property type="component" value="Unassembled WGS sequence"/>
</dbReference>
<dbReference type="HOGENOM" id="CLU_000445_89_6_9"/>
<evidence type="ECO:0000256" key="3">
    <source>
        <dbReference type="ARBA" id="ARBA00012438"/>
    </source>
</evidence>
<evidence type="ECO:0000256" key="7">
    <source>
        <dbReference type="ARBA" id="ARBA00023012"/>
    </source>
</evidence>
<evidence type="ECO:0000256" key="4">
    <source>
        <dbReference type="ARBA" id="ARBA00022553"/>
    </source>
</evidence>
<dbReference type="RefSeq" id="WP_009536930.1">
    <property type="nucleotide sequence ID" value="NZ_JH414505.1"/>
</dbReference>
<dbReference type="Gene3D" id="3.30.565.10">
    <property type="entry name" value="Histidine kinase-like ATPase, C-terminal domain"/>
    <property type="match status" value="1"/>
</dbReference>
<evidence type="ECO:0000256" key="5">
    <source>
        <dbReference type="ARBA" id="ARBA00022679"/>
    </source>
</evidence>
<keyword evidence="11" id="KW-1185">Reference proteome</keyword>
<feature type="transmembrane region" description="Helical" evidence="8">
    <location>
        <begin position="12"/>
        <end position="31"/>
    </location>
</feature>
<dbReference type="CDD" id="cd00082">
    <property type="entry name" value="HisKA"/>
    <property type="match status" value="1"/>
</dbReference>
<dbReference type="PROSITE" id="PS50109">
    <property type="entry name" value="HIS_KIN"/>
    <property type="match status" value="1"/>
</dbReference>